<dbReference type="EMBL" id="JAGIZQ010000002">
    <property type="protein sequence ID" value="KAH6641809.1"/>
    <property type="molecule type" value="Genomic_DNA"/>
</dbReference>
<keyword evidence="2" id="KW-1185">Reference proteome</keyword>
<comment type="caution">
    <text evidence="1">The sequence shown here is derived from an EMBL/GenBank/DDBJ whole genome shotgun (WGS) entry which is preliminary data.</text>
</comment>
<organism evidence="1 2">
    <name type="scientific">Chaetomium tenue</name>
    <dbReference type="NCBI Taxonomy" id="1854479"/>
    <lineage>
        <taxon>Eukaryota</taxon>
        <taxon>Fungi</taxon>
        <taxon>Dikarya</taxon>
        <taxon>Ascomycota</taxon>
        <taxon>Pezizomycotina</taxon>
        <taxon>Sordariomycetes</taxon>
        <taxon>Sordariomycetidae</taxon>
        <taxon>Sordariales</taxon>
        <taxon>Chaetomiaceae</taxon>
        <taxon>Chaetomium</taxon>
    </lineage>
</organism>
<name>A0ACB7PJ24_9PEZI</name>
<accession>A0ACB7PJ24</accession>
<reference evidence="1 2" key="1">
    <citation type="journal article" date="2021" name="Nat. Commun.">
        <title>Genetic determinants of endophytism in the Arabidopsis root mycobiome.</title>
        <authorList>
            <person name="Mesny F."/>
            <person name="Miyauchi S."/>
            <person name="Thiergart T."/>
            <person name="Pickel B."/>
            <person name="Atanasova L."/>
            <person name="Karlsson M."/>
            <person name="Huettel B."/>
            <person name="Barry K.W."/>
            <person name="Haridas S."/>
            <person name="Chen C."/>
            <person name="Bauer D."/>
            <person name="Andreopoulos W."/>
            <person name="Pangilinan J."/>
            <person name="LaButti K."/>
            <person name="Riley R."/>
            <person name="Lipzen A."/>
            <person name="Clum A."/>
            <person name="Drula E."/>
            <person name="Henrissat B."/>
            <person name="Kohler A."/>
            <person name="Grigoriev I.V."/>
            <person name="Martin F.M."/>
            <person name="Hacquard S."/>
        </authorList>
    </citation>
    <scope>NUCLEOTIDE SEQUENCE [LARGE SCALE GENOMIC DNA]</scope>
    <source>
        <strain evidence="1 2">MPI-SDFR-AT-0079</strain>
    </source>
</reference>
<gene>
    <name evidence="1" type="ORF">F5144DRAFT_149056</name>
</gene>
<evidence type="ECO:0000313" key="1">
    <source>
        <dbReference type="EMBL" id="KAH6641809.1"/>
    </source>
</evidence>
<protein>
    <submittedName>
        <fullName evidence="1">Uncharacterized protein</fullName>
    </submittedName>
</protein>
<evidence type="ECO:0000313" key="2">
    <source>
        <dbReference type="Proteomes" id="UP000724584"/>
    </source>
</evidence>
<proteinExistence type="predicted"/>
<dbReference type="Proteomes" id="UP000724584">
    <property type="component" value="Unassembled WGS sequence"/>
</dbReference>
<sequence>MPRQAEAERDHRASSIAAAVTKRRPLISLSAADNRSQVLAVPIEARYRGQAPAAQPYESWASDRNRPAFSVPIPSICPDNSVEAGMRQTSCQKRNLRIYKVPTELAQPNSSFPWMCSYITITKKETAAFSPSNNKHNRHIAGMTSLGRYGPRRGRLQTDRPHSRLEGCSIDEAPAIPAIPPSHPPLHDPCYLRRSNLQGSGALINGSRLPPLAVRAPLSSPTNGKLDSQPKMAPSTYPVPLPYP</sequence>